<organism evidence="20 21">
    <name type="scientific">Diploptera punctata</name>
    <name type="common">Pacific beetle cockroach</name>
    <dbReference type="NCBI Taxonomy" id="6984"/>
    <lineage>
        <taxon>Eukaryota</taxon>
        <taxon>Metazoa</taxon>
        <taxon>Ecdysozoa</taxon>
        <taxon>Arthropoda</taxon>
        <taxon>Hexapoda</taxon>
        <taxon>Insecta</taxon>
        <taxon>Pterygota</taxon>
        <taxon>Neoptera</taxon>
        <taxon>Polyneoptera</taxon>
        <taxon>Dictyoptera</taxon>
        <taxon>Blattodea</taxon>
        <taxon>Blaberoidea</taxon>
        <taxon>Blaberidae</taxon>
        <taxon>Diplopterinae</taxon>
        <taxon>Diploptera</taxon>
    </lineage>
</organism>
<dbReference type="PRINTS" id="PR00578">
    <property type="entry name" value="OPSINLTRLEYE"/>
</dbReference>
<evidence type="ECO:0000256" key="5">
    <source>
        <dbReference type="ARBA" id="ARBA00022692"/>
    </source>
</evidence>
<dbReference type="GO" id="GO:0004930">
    <property type="term" value="F:G protein-coupled receptor activity"/>
    <property type="evidence" value="ECO:0007669"/>
    <property type="project" value="UniProtKB-KW"/>
</dbReference>
<feature type="domain" description="G-protein coupled receptors family 1 profile" evidence="19">
    <location>
        <begin position="48"/>
        <end position="278"/>
    </location>
</feature>
<dbReference type="GO" id="GO:0009881">
    <property type="term" value="F:photoreceptor activity"/>
    <property type="evidence" value="ECO:0007669"/>
    <property type="project" value="UniProtKB-KW"/>
</dbReference>
<keyword evidence="14 16" id="KW-0807">Transducer</keyword>
<keyword evidence="3" id="KW-0600">Photoreceptor protein</keyword>
<evidence type="ECO:0000256" key="8">
    <source>
        <dbReference type="ARBA" id="ARBA00022991"/>
    </source>
</evidence>
<reference evidence="20" key="1">
    <citation type="journal article" date="2023" name="IScience">
        <title>Live-bearing cockroach genome reveals convergent evolutionary mechanisms linked to viviparity in insects and beyond.</title>
        <authorList>
            <person name="Fouks B."/>
            <person name="Harrison M.C."/>
            <person name="Mikhailova A.A."/>
            <person name="Marchal E."/>
            <person name="English S."/>
            <person name="Carruthers M."/>
            <person name="Jennings E.C."/>
            <person name="Chiamaka E.L."/>
            <person name="Frigard R.A."/>
            <person name="Pippel M."/>
            <person name="Attardo G.M."/>
            <person name="Benoit J.B."/>
            <person name="Bornberg-Bauer E."/>
            <person name="Tobe S.S."/>
        </authorList>
    </citation>
    <scope>NUCLEOTIDE SEQUENCE</scope>
    <source>
        <strain evidence="20">Stay&amp;Tobe</strain>
    </source>
</reference>
<dbReference type="PRINTS" id="PR00237">
    <property type="entry name" value="GPCRRHODOPSN"/>
</dbReference>
<keyword evidence="21" id="KW-1185">Reference proteome</keyword>
<feature type="transmembrane region" description="Helical" evidence="18">
    <location>
        <begin position="29"/>
        <end position="56"/>
    </location>
</feature>
<dbReference type="Pfam" id="PF00001">
    <property type="entry name" value="7tm_1"/>
    <property type="match status" value="1"/>
</dbReference>
<dbReference type="SUPFAM" id="SSF81321">
    <property type="entry name" value="Family A G protein-coupled receptor-like"/>
    <property type="match status" value="1"/>
</dbReference>
<reference evidence="20" key="2">
    <citation type="submission" date="2023-05" db="EMBL/GenBank/DDBJ databases">
        <authorList>
            <person name="Fouks B."/>
        </authorList>
    </citation>
    <scope>NUCLEOTIDE SEQUENCE</scope>
    <source>
        <strain evidence="20">Stay&amp;Tobe</strain>
        <tissue evidence="20">Testes</tissue>
    </source>
</reference>
<feature type="transmembrane region" description="Helical" evidence="18">
    <location>
        <begin position="196"/>
        <end position="224"/>
    </location>
</feature>
<evidence type="ECO:0000259" key="19">
    <source>
        <dbReference type="PROSITE" id="PS50262"/>
    </source>
</evidence>
<dbReference type="PANTHER" id="PTHR24240">
    <property type="entry name" value="OPSIN"/>
    <property type="match status" value="1"/>
</dbReference>
<feature type="transmembrane region" description="Helical" evidence="18">
    <location>
        <begin position="106"/>
        <end position="127"/>
    </location>
</feature>
<feature type="transmembrane region" description="Helical" evidence="18">
    <location>
        <begin position="147"/>
        <end position="169"/>
    </location>
</feature>
<comment type="similarity">
    <text evidence="2 16">Belongs to the G-protein coupled receptor 1 family.</text>
</comment>
<feature type="transmembrane region" description="Helical" evidence="18">
    <location>
        <begin position="281"/>
        <end position="298"/>
    </location>
</feature>
<dbReference type="EMBL" id="JASPKZ010003868">
    <property type="protein sequence ID" value="KAJ9591403.1"/>
    <property type="molecule type" value="Genomic_DNA"/>
</dbReference>
<dbReference type="GO" id="GO:0007602">
    <property type="term" value="P:phototransduction"/>
    <property type="evidence" value="ECO:0007669"/>
    <property type="project" value="UniProtKB-KW"/>
</dbReference>
<dbReference type="Proteomes" id="UP001233999">
    <property type="component" value="Unassembled WGS sequence"/>
</dbReference>
<evidence type="ECO:0000256" key="9">
    <source>
        <dbReference type="ARBA" id="ARBA00023040"/>
    </source>
</evidence>
<name>A0AAD8EID5_DIPPU</name>
<keyword evidence="9 16" id="KW-0297">G-protein coupled receptor</keyword>
<keyword evidence="15" id="KW-0844">Vision</keyword>
<evidence type="ECO:0000313" key="21">
    <source>
        <dbReference type="Proteomes" id="UP001233999"/>
    </source>
</evidence>
<dbReference type="PROSITE" id="PS00237">
    <property type="entry name" value="G_PROTEIN_RECEP_F1_1"/>
    <property type="match status" value="1"/>
</dbReference>
<evidence type="ECO:0000256" key="4">
    <source>
        <dbReference type="ARBA" id="ARBA00022606"/>
    </source>
</evidence>
<evidence type="ECO:0000256" key="11">
    <source>
        <dbReference type="ARBA" id="ARBA00023157"/>
    </source>
</evidence>
<keyword evidence="11" id="KW-1015">Disulfide bond</keyword>
<feature type="transmembrane region" description="Helical" evidence="18">
    <location>
        <begin position="258"/>
        <end position="275"/>
    </location>
</feature>
<evidence type="ECO:0000256" key="12">
    <source>
        <dbReference type="ARBA" id="ARBA00023170"/>
    </source>
</evidence>
<evidence type="ECO:0000256" key="17">
    <source>
        <dbReference type="SAM" id="MobiDB-lite"/>
    </source>
</evidence>
<dbReference type="Gene3D" id="1.20.1070.10">
    <property type="entry name" value="Rhodopsin 7-helix transmembrane proteins"/>
    <property type="match status" value="1"/>
</dbReference>
<dbReference type="InterPro" id="IPR000276">
    <property type="entry name" value="GPCR_Rhodpsn"/>
</dbReference>
<feature type="non-terminal residue" evidence="20">
    <location>
        <position position="1"/>
    </location>
</feature>
<feature type="region of interest" description="Disordered" evidence="17">
    <location>
        <begin position="320"/>
        <end position="342"/>
    </location>
</feature>
<keyword evidence="13" id="KW-0325">Glycoprotein</keyword>
<evidence type="ECO:0000256" key="1">
    <source>
        <dbReference type="ARBA" id="ARBA00004141"/>
    </source>
</evidence>
<keyword evidence="8" id="KW-0157">Chromophore</keyword>
<keyword evidence="5 16" id="KW-0812">Transmembrane</keyword>
<evidence type="ECO:0000256" key="10">
    <source>
        <dbReference type="ARBA" id="ARBA00023136"/>
    </source>
</evidence>
<evidence type="ECO:0000256" key="16">
    <source>
        <dbReference type="RuleBase" id="RU000688"/>
    </source>
</evidence>
<dbReference type="GO" id="GO:0007601">
    <property type="term" value="P:visual perception"/>
    <property type="evidence" value="ECO:0007669"/>
    <property type="project" value="UniProtKB-KW"/>
</dbReference>
<keyword evidence="6" id="KW-0681">Retinal protein</keyword>
<keyword evidence="7 18" id="KW-1133">Transmembrane helix</keyword>
<evidence type="ECO:0000256" key="13">
    <source>
        <dbReference type="ARBA" id="ARBA00023180"/>
    </source>
</evidence>
<evidence type="ECO:0000313" key="20">
    <source>
        <dbReference type="EMBL" id="KAJ9591403.1"/>
    </source>
</evidence>
<sequence>CRTLKTSIRFSMLYLVDSHWYQFPPLNPLWHGILGFIIGVLGFISVVGNGMVIYIFSTTKPLRTPSNLLVVNLAFSDFLMMLAMSPAMVINCYYETWVLGPLMCELYGMAGSLFGCGSIWTMVMIALDRYNVIVKGLSAKPMTTKTAMLRILGVWAFSILWTLLPLFGWNRYVPEGNMTACGTDYLTKDWVSRSYILIYSIWVYFLPLGLIIYSYFFIVQAVAAHEKNMREQAKKMNVASLRSSDQANTSAECKLAKVALMTISLWFCAWTPYLVTNFTGIFEDLALGCVYTVFICYLRTCHPKYRAALNKKFPSLSCANTEDDTSSVASGATTVSEEKPAA</sequence>
<comment type="subcellular location">
    <subcellularLocation>
        <location evidence="1">Membrane</location>
        <topology evidence="1">Multi-pass membrane protein</topology>
    </subcellularLocation>
</comment>
<dbReference type="GO" id="GO:0016020">
    <property type="term" value="C:membrane"/>
    <property type="evidence" value="ECO:0007669"/>
    <property type="project" value="UniProtKB-SubCell"/>
</dbReference>
<dbReference type="PROSITE" id="PS50262">
    <property type="entry name" value="G_PROTEIN_RECEP_F1_2"/>
    <property type="match status" value="1"/>
</dbReference>
<evidence type="ECO:0000256" key="14">
    <source>
        <dbReference type="ARBA" id="ARBA00023224"/>
    </source>
</evidence>
<evidence type="ECO:0000256" key="7">
    <source>
        <dbReference type="ARBA" id="ARBA00022989"/>
    </source>
</evidence>
<keyword evidence="4" id="KW-0716">Sensory transduction</keyword>
<keyword evidence="10 18" id="KW-0472">Membrane</keyword>
<protein>
    <recommendedName>
        <fullName evidence="19">G-protein coupled receptors family 1 profile domain-containing protein</fullName>
    </recommendedName>
</protein>
<evidence type="ECO:0000256" key="15">
    <source>
        <dbReference type="ARBA" id="ARBA00023305"/>
    </source>
</evidence>
<evidence type="ECO:0000256" key="2">
    <source>
        <dbReference type="ARBA" id="ARBA00010663"/>
    </source>
</evidence>
<dbReference type="AlphaFoldDB" id="A0AAD8EID5"/>
<dbReference type="FunFam" id="1.20.1070.10:FF:000044">
    <property type="entry name" value="Opsin, ultraviolet-sensitive"/>
    <property type="match status" value="1"/>
</dbReference>
<evidence type="ECO:0000256" key="3">
    <source>
        <dbReference type="ARBA" id="ARBA00022543"/>
    </source>
</evidence>
<evidence type="ECO:0000256" key="18">
    <source>
        <dbReference type="SAM" id="Phobius"/>
    </source>
</evidence>
<comment type="caution">
    <text evidence="20">The sequence shown here is derived from an EMBL/GenBank/DDBJ whole genome shotgun (WGS) entry which is preliminary data.</text>
</comment>
<gene>
    <name evidence="20" type="ORF">L9F63_002009</name>
</gene>
<dbReference type="InterPro" id="IPR017452">
    <property type="entry name" value="GPCR_Rhodpsn_7TM"/>
</dbReference>
<feature type="transmembrane region" description="Helical" evidence="18">
    <location>
        <begin position="68"/>
        <end position="94"/>
    </location>
</feature>
<evidence type="ECO:0000256" key="6">
    <source>
        <dbReference type="ARBA" id="ARBA00022925"/>
    </source>
</evidence>
<proteinExistence type="inferred from homology"/>
<dbReference type="InterPro" id="IPR050125">
    <property type="entry name" value="GPCR_opsins"/>
</dbReference>
<dbReference type="CDD" id="cd15079">
    <property type="entry name" value="7tmA_photoreceptors_insect"/>
    <property type="match status" value="1"/>
</dbReference>
<dbReference type="InterPro" id="IPR001391">
    <property type="entry name" value="Opsin_lateye"/>
</dbReference>
<feature type="compositionally biased region" description="Low complexity" evidence="17">
    <location>
        <begin position="326"/>
        <end position="335"/>
    </location>
</feature>
<accession>A0AAD8EID5</accession>
<keyword evidence="12 16" id="KW-0675">Receptor</keyword>